<feature type="region of interest" description="Disordered" evidence="1">
    <location>
        <begin position="837"/>
        <end position="920"/>
    </location>
</feature>
<dbReference type="EMBL" id="BTSX01000006">
    <property type="protein sequence ID" value="GMT04720.1"/>
    <property type="molecule type" value="Genomic_DNA"/>
</dbReference>
<name>A0AAV5UEH9_9BILA</name>
<feature type="compositionally biased region" description="Low complexity" evidence="1">
    <location>
        <begin position="883"/>
        <end position="894"/>
    </location>
</feature>
<evidence type="ECO:0000259" key="4">
    <source>
        <dbReference type="PROSITE" id="PS50172"/>
    </source>
</evidence>
<dbReference type="InterPro" id="IPR001357">
    <property type="entry name" value="BRCT_dom"/>
</dbReference>
<evidence type="ECO:0000259" key="3">
    <source>
        <dbReference type="PROSITE" id="PS50010"/>
    </source>
</evidence>
<dbReference type="GO" id="GO:0007399">
    <property type="term" value="P:nervous system development"/>
    <property type="evidence" value="ECO:0007669"/>
    <property type="project" value="TreeGrafter"/>
</dbReference>
<feature type="domain" description="BRCT" evidence="4">
    <location>
        <begin position="234"/>
        <end position="316"/>
    </location>
</feature>
<dbReference type="InterPro" id="IPR000219">
    <property type="entry name" value="DH_dom"/>
</dbReference>
<feature type="signal peptide" evidence="2">
    <location>
        <begin position="1"/>
        <end position="22"/>
    </location>
</feature>
<proteinExistence type="predicted"/>
<dbReference type="InterPro" id="IPR001331">
    <property type="entry name" value="GDS_CDC24_CS"/>
</dbReference>
<dbReference type="InterPro" id="IPR026817">
    <property type="entry name" value="Ect2"/>
</dbReference>
<dbReference type="PROSITE" id="PS50010">
    <property type="entry name" value="DH_2"/>
    <property type="match status" value="1"/>
</dbReference>
<dbReference type="GO" id="GO:0000281">
    <property type="term" value="P:mitotic cytokinesis"/>
    <property type="evidence" value="ECO:0007669"/>
    <property type="project" value="TreeGrafter"/>
</dbReference>
<dbReference type="Pfam" id="PF12738">
    <property type="entry name" value="PTCB-BRCT"/>
    <property type="match status" value="1"/>
</dbReference>
<dbReference type="GO" id="GO:0035556">
    <property type="term" value="P:intracellular signal transduction"/>
    <property type="evidence" value="ECO:0007669"/>
    <property type="project" value="InterPro"/>
</dbReference>
<organism evidence="5 6">
    <name type="scientific">Pristionchus entomophagus</name>
    <dbReference type="NCBI Taxonomy" id="358040"/>
    <lineage>
        <taxon>Eukaryota</taxon>
        <taxon>Metazoa</taxon>
        <taxon>Ecdysozoa</taxon>
        <taxon>Nematoda</taxon>
        <taxon>Chromadorea</taxon>
        <taxon>Rhabditida</taxon>
        <taxon>Rhabditina</taxon>
        <taxon>Diplogasteromorpha</taxon>
        <taxon>Diplogasteroidea</taxon>
        <taxon>Neodiplogasteridae</taxon>
        <taxon>Pristionchus</taxon>
    </lineage>
</organism>
<feature type="compositionally biased region" description="Basic and acidic residues" evidence="1">
    <location>
        <begin position="897"/>
        <end position="906"/>
    </location>
</feature>
<keyword evidence="2" id="KW-0732">Signal</keyword>
<protein>
    <submittedName>
        <fullName evidence="5">Uncharacterized protein</fullName>
    </submittedName>
</protein>
<dbReference type="InterPro" id="IPR035899">
    <property type="entry name" value="DBL_dom_sf"/>
</dbReference>
<dbReference type="AlphaFoldDB" id="A0AAV5UEH9"/>
<feature type="domain" description="DH" evidence="3">
    <location>
        <begin position="379"/>
        <end position="568"/>
    </location>
</feature>
<evidence type="ECO:0000256" key="2">
    <source>
        <dbReference type="SAM" id="SignalP"/>
    </source>
</evidence>
<evidence type="ECO:0000256" key="1">
    <source>
        <dbReference type="SAM" id="MobiDB-lite"/>
    </source>
</evidence>
<gene>
    <name evidence="5" type="ORF">PENTCL1PPCAC_26894</name>
</gene>
<feature type="compositionally biased region" description="Polar residues" evidence="1">
    <location>
        <begin position="907"/>
        <end position="920"/>
    </location>
</feature>
<keyword evidence="6" id="KW-1185">Reference proteome</keyword>
<dbReference type="Proteomes" id="UP001432027">
    <property type="component" value="Unassembled WGS sequence"/>
</dbReference>
<sequence>YFKLHYTLLCVLRITFYSCTRAIRSRTVSFADQDMPPNALSPSKRMIVRKVCVVGDCKDSQAIQLLQTEYNVEVVHSDDGTGYLDQPDEFVFVVESFTSDLFIRLRDKTLRVMSPKYIRSRYHRHFELIAPRPGRPLYCELLKDMTLVMTNVPNKGLIANLTHFLGGSIRKDVIERTTHVIATSVHCKQYRSAFSMGVPILRPEYIQHIWEKRDELVYEILSAEVVRMYRLLPFEGLKIAFVGFSGEEMIDMEKQVKKYRGEVVRDERLATHVVFNAKGADLPKVEQNQGQMHLTSEWLWQSVQMEGCAGEDNYMMKHAPTKKTSRGVFSPMTTVQANIRSTRSASNVLDTSNSSVLTNEYSTDDLDKVGAPSPKRIDKRHQVCMEMLETEQSYLRALGLVVKFKDALELEVEKGGEGMVTKEDIHIMFSKFTKIIKVHTEICEKLRTLVEEWRPENEVGRAWMEAESQLMAVYPPFINSFDTIKGTLDNLDMTNQRFHVFLKAQEASPEYRRNTMRDLIIRPVQRLPSVMLLLKEIDKRTDSKLADKESLKVAEKTITTVLESANGRRAMNDDFSRLFQLCNQIAELPPYLYKANREYVIDLECEVLGGTGMWKGHAKRTLKFLLFNDILEIAKVRRFSKDAVNGRGTISRLTRQLSVSNLRNLSLGVEARPYRHVSDVLLTSLRLMYYVFAGDVKLLVMVIRGDTEGDEELVLMPPDEVESRSTRNFVTALSASVYTQCGRDIGPTYLGLNDTTSMTVQDIVKKVIYKRGLANSTMSGSMILPQDMDDSMMPLGNTTNMTFSRGGGFRRALSNASLTISKKLHISRANLRSINEQGENSPGFLPQSGASSIASSISPVDRRGGEGNTYTPTSRYSGHRQTSLRSLFSFTSRSSIKRRESGKENNENPAQRFSTQSTQV</sequence>
<dbReference type="GO" id="GO:0005634">
    <property type="term" value="C:nucleus"/>
    <property type="evidence" value="ECO:0007669"/>
    <property type="project" value="InterPro"/>
</dbReference>
<dbReference type="GO" id="GO:2000431">
    <property type="term" value="P:regulation of cytokinesis, actomyosin contractile ring assembly"/>
    <property type="evidence" value="ECO:0007669"/>
    <property type="project" value="InterPro"/>
</dbReference>
<dbReference type="PROSITE" id="PS00741">
    <property type="entry name" value="DH_1"/>
    <property type="match status" value="1"/>
</dbReference>
<dbReference type="InterPro" id="IPR036420">
    <property type="entry name" value="BRCT_dom_sf"/>
</dbReference>
<feature type="chain" id="PRO_5043730746" evidence="2">
    <location>
        <begin position="23"/>
        <end position="920"/>
    </location>
</feature>
<dbReference type="SMART" id="SM00292">
    <property type="entry name" value="BRCT"/>
    <property type="match status" value="2"/>
</dbReference>
<feature type="domain" description="BRCT" evidence="4">
    <location>
        <begin position="137"/>
        <end position="206"/>
    </location>
</feature>
<dbReference type="PROSITE" id="PS50172">
    <property type="entry name" value="BRCT"/>
    <property type="match status" value="2"/>
</dbReference>
<feature type="non-terminal residue" evidence="5">
    <location>
        <position position="1"/>
    </location>
</feature>
<dbReference type="PANTHER" id="PTHR16777:SF2">
    <property type="entry name" value="PROTEIN ECT2"/>
    <property type="match status" value="1"/>
</dbReference>
<dbReference type="PANTHER" id="PTHR16777">
    <property type="entry name" value="PROTEIN ECT2"/>
    <property type="match status" value="1"/>
</dbReference>
<dbReference type="SMART" id="SM00325">
    <property type="entry name" value="RhoGEF"/>
    <property type="match status" value="1"/>
</dbReference>
<evidence type="ECO:0000313" key="5">
    <source>
        <dbReference type="EMBL" id="GMT04720.1"/>
    </source>
</evidence>
<feature type="compositionally biased region" description="Low complexity" evidence="1">
    <location>
        <begin position="848"/>
        <end position="858"/>
    </location>
</feature>
<dbReference type="SUPFAM" id="SSF48065">
    <property type="entry name" value="DBL homology domain (DH-domain)"/>
    <property type="match status" value="1"/>
</dbReference>
<comment type="caution">
    <text evidence="5">The sequence shown here is derived from an EMBL/GenBank/DDBJ whole genome shotgun (WGS) entry which is preliminary data.</text>
</comment>
<feature type="compositionally biased region" description="Polar residues" evidence="1">
    <location>
        <begin position="868"/>
        <end position="881"/>
    </location>
</feature>
<dbReference type="Pfam" id="PF00621">
    <property type="entry name" value="RhoGEF"/>
    <property type="match status" value="1"/>
</dbReference>
<dbReference type="CDD" id="cd00160">
    <property type="entry name" value="RhoGEF"/>
    <property type="match status" value="1"/>
</dbReference>
<reference evidence="5" key="1">
    <citation type="submission" date="2023-10" db="EMBL/GenBank/DDBJ databases">
        <title>Genome assembly of Pristionchus species.</title>
        <authorList>
            <person name="Yoshida K."/>
            <person name="Sommer R.J."/>
        </authorList>
    </citation>
    <scope>NUCLEOTIDE SEQUENCE</scope>
    <source>
        <strain evidence="5">RS0144</strain>
    </source>
</reference>
<dbReference type="SUPFAM" id="SSF52113">
    <property type="entry name" value="BRCT domain"/>
    <property type="match status" value="2"/>
</dbReference>
<dbReference type="GO" id="GO:0005096">
    <property type="term" value="F:GTPase activator activity"/>
    <property type="evidence" value="ECO:0007669"/>
    <property type="project" value="InterPro"/>
</dbReference>
<dbReference type="GO" id="GO:0005085">
    <property type="term" value="F:guanyl-nucleotide exchange factor activity"/>
    <property type="evidence" value="ECO:0007669"/>
    <property type="project" value="InterPro"/>
</dbReference>
<dbReference type="Gene3D" id="1.20.900.10">
    <property type="entry name" value="Dbl homology (DH) domain"/>
    <property type="match status" value="1"/>
</dbReference>
<dbReference type="GO" id="GO:0005938">
    <property type="term" value="C:cell cortex"/>
    <property type="evidence" value="ECO:0007669"/>
    <property type="project" value="TreeGrafter"/>
</dbReference>
<evidence type="ECO:0000313" key="6">
    <source>
        <dbReference type="Proteomes" id="UP001432027"/>
    </source>
</evidence>
<accession>A0AAV5UEH9</accession>
<dbReference type="Gene3D" id="3.40.50.10190">
    <property type="entry name" value="BRCT domain"/>
    <property type="match status" value="3"/>
</dbReference>